<keyword evidence="1" id="KW-1133">Transmembrane helix</keyword>
<evidence type="ECO:0000313" key="2">
    <source>
        <dbReference type="EMBL" id="SKB40252.1"/>
    </source>
</evidence>
<gene>
    <name evidence="2" type="ORF">SAMN05660841_00308</name>
</gene>
<proteinExistence type="predicted"/>
<feature type="transmembrane region" description="Helical" evidence="1">
    <location>
        <begin position="207"/>
        <end position="228"/>
    </location>
</feature>
<keyword evidence="3" id="KW-1185">Reference proteome</keyword>
<dbReference type="Proteomes" id="UP000190150">
    <property type="component" value="Unassembled WGS sequence"/>
</dbReference>
<dbReference type="OrthoDB" id="111691at2"/>
<feature type="transmembrane region" description="Helical" evidence="1">
    <location>
        <begin position="12"/>
        <end position="33"/>
    </location>
</feature>
<feature type="transmembrane region" description="Helical" evidence="1">
    <location>
        <begin position="356"/>
        <end position="376"/>
    </location>
</feature>
<dbReference type="Pfam" id="PF03929">
    <property type="entry name" value="PepSY_TM"/>
    <property type="match status" value="1"/>
</dbReference>
<dbReference type="PANTHER" id="PTHR34219:SF3">
    <property type="entry name" value="BLL7967 PROTEIN"/>
    <property type="match status" value="1"/>
</dbReference>
<dbReference type="PROSITE" id="PS51257">
    <property type="entry name" value="PROKAR_LIPOPROTEIN"/>
    <property type="match status" value="1"/>
</dbReference>
<reference evidence="3" key="1">
    <citation type="submission" date="2017-02" db="EMBL/GenBank/DDBJ databases">
        <authorList>
            <person name="Varghese N."/>
            <person name="Submissions S."/>
        </authorList>
    </citation>
    <scope>NUCLEOTIDE SEQUENCE [LARGE SCALE GENOMIC DNA]</scope>
    <source>
        <strain evidence="3">DSM 24091</strain>
    </source>
</reference>
<dbReference type="PANTHER" id="PTHR34219">
    <property type="entry name" value="IRON-REGULATED INNER MEMBRANE PROTEIN-RELATED"/>
    <property type="match status" value="1"/>
</dbReference>
<organism evidence="2 3">
    <name type="scientific">Sphingobacterium nematocida</name>
    <dbReference type="NCBI Taxonomy" id="1513896"/>
    <lineage>
        <taxon>Bacteria</taxon>
        <taxon>Pseudomonadati</taxon>
        <taxon>Bacteroidota</taxon>
        <taxon>Sphingobacteriia</taxon>
        <taxon>Sphingobacteriales</taxon>
        <taxon>Sphingobacteriaceae</taxon>
        <taxon>Sphingobacterium</taxon>
    </lineage>
</organism>
<dbReference type="AlphaFoldDB" id="A0A1T5AZ42"/>
<dbReference type="RefSeq" id="WP_079640659.1">
    <property type="nucleotide sequence ID" value="NZ_FUZF01000001.1"/>
</dbReference>
<feature type="transmembrane region" description="Helical" evidence="1">
    <location>
        <begin position="156"/>
        <end position="176"/>
    </location>
</feature>
<protein>
    <submittedName>
        <fullName evidence="2">Uncharacterized iron-regulated membrane protein</fullName>
    </submittedName>
</protein>
<sequence length="382" mass="43455">MVKSWILWLHKWLGLLSGIVIVIVSITGCIYVFHDDLKTWIYPVKYYLTDVSKDDAVKPLPLSMLVAKAEEALGEGKKVSRVDLYPAADRTWVFRAMEVDESKNVFWNYYTYYDRVFINPYTGKVQEIEDSKNEFFQLVLQTHMNLLLGKAIGKPLVAWSTIIFIVLIISGIPLWWPKKWKGKALKRSLFLSLKAKKKRFNYDLHNVLGFHTSLLALILCITGLLFAYPGFKTAYISFFNGMSISDSSAEALTVKPRPVPQVYNNNIDNALLYSLGQHPEADMMSIRLRGVDAEMDDVQIRLSKDKTSNFVWYYFARSDGQITKALTSENVKAGDKLASMNYDLHVGSIGGLWTKILAFVVSLICASLPITGFIIWMNKTTK</sequence>
<evidence type="ECO:0000313" key="3">
    <source>
        <dbReference type="Proteomes" id="UP000190150"/>
    </source>
</evidence>
<dbReference type="STRING" id="1513896.SAMN05660841_00308"/>
<evidence type="ECO:0000256" key="1">
    <source>
        <dbReference type="SAM" id="Phobius"/>
    </source>
</evidence>
<keyword evidence="1" id="KW-0812">Transmembrane</keyword>
<dbReference type="EMBL" id="FUZF01000001">
    <property type="protein sequence ID" value="SKB40252.1"/>
    <property type="molecule type" value="Genomic_DNA"/>
</dbReference>
<keyword evidence="1" id="KW-0472">Membrane</keyword>
<name>A0A1T5AZ42_9SPHI</name>
<accession>A0A1T5AZ42</accession>
<dbReference type="InterPro" id="IPR005625">
    <property type="entry name" value="PepSY-ass_TM"/>
</dbReference>